<evidence type="ECO:0000259" key="1">
    <source>
        <dbReference type="Pfam" id="PF13679"/>
    </source>
</evidence>
<dbReference type="AlphaFoldDB" id="A0A812JDH2"/>
<keyword evidence="3" id="KW-1185">Reference proteome</keyword>
<accession>A0A812JDH2</accession>
<dbReference type="Proteomes" id="UP000649617">
    <property type="component" value="Unassembled WGS sequence"/>
</dbReference>
<dbReference type="Gene3D" id="3.40.50.150">
    <property type="entry name" value="Vaccinia Virus protein VP39"/>
    <property type="match status" value="1"/>
</dbReference>
<reference evidence="2" key="1">
    <citation type="submission" date="2021-02" db="EMBL/GenBank/DDBJ databases">
        <authorList>
            <person name="Dougan E. K."/>
            <person name="Rhodes N."/>
            <person name="Thang M."/>
            <person name="Chan C."/>
        </authorList>
    </citation>
    <scope>NUCLEOTIDE SEQUENCE</scope>
</reference>
<feature type="domain" description="Methyltransferase" evidence="1">
    <location>
        <begin position="31"/>
        <end position="162"/>
    </location>
</feature>
<dbReference type="OrthoDB" id="407372at2759"/>
<gene>
    <name evidence="2" type="ORF">SPIL2461_LOCUS1910</name>
</gene>
<sequence>MCKAYLQDQPAVAALKQTALHRAANCHNFRQEVSESMAILQSLGKLRRWEEEALHFVDLCCGSAMTTTFLAISAPKSTVTAVDIRPPQQLPHFQEAGISNVRYLCEDMTRPGFLEVMEQVLLDVALPVIVLGMHCCGALSVVATQIYNRFPQCVAILLCPCCLLRSLDVKRAGTLMPEVPKSLLALENGGPDERYDRWAAGLAQLLPEATCERLPDMLTPCNAMIFARKNRENGGALGV</sequence>
<evidence type="ECO:0000313" key="2">
    <source>
        <dbReference type="EMBL" id="CAE7203779.1"/>
    </source>
</evidence>
<dbReference type="Pfam" id="PF13679">
    <property type="entry name" value="Methyltransf_32"/>
    <property type="match status" value="1"/>
</dbReference>
<dbReference type="EMBL" id="CAJNIZ010001962">
    <property type="protein sequence ID" value="CAE7203779.1"/>
    <property type="molecule type" value="Genomic_DNA"/>
</dbReference>
<protein>
    <recommendedName>
        <fullName evidence="1">Methyltransferase domain-containing protein</fullName>
    </recommendedName>
</protein>
<comment type="caution">
    <text evidence="2">The sequence shown here is derived from an EMBL/GenBank/DDBJ whole genome shotgun (WGS) entry which is preliminary data.</text>
</comment>
<dbReference type="SUPFAM" id="SSF53335">
    <property type="entry name" value="S-adenosyl-L-methionine-dependent methyltransferases"/>
    <property type="match status" value="1"/>
</dbReference>
<proteinExistence type="predicted"/>
<organism evidence="2 3">
    <name type="scientific">Symbiodinium pilosum</name>
    <name type="common">Dinoflagellate</name>
    <dbReference type="NCBI Taxonomy" id="2952"/>
    <lineage>
        <taxon>Eukaryota</taxon>
        <taxon>Sar</taxon>
        <taxon>Alveolata</taxon>
        <taxon>Dinophyceae</taxon>
        <taxon>Suessiales</taxon>
        <taxon>Symbiodiniaceae</taxon>
        <taxon>Symbiodinium</taxon>
    </lineage>
</organism>
<dbReference type="InterPro" id="IPR029063">
    <property type="entry name" value="SAM-dependent_MTases_sf"/>
</dbReference>
<evidence type="ECO:0000313" key="3">
    <source>
        <dbReference type="Proteomes" id="UP000649617"/>
    </source>
</evidence>
<dbReference type="InterPro" id="IPR025714">
    <property type="entry name" value="Methyltranfer_dom"/>
</dbReference>
<name>A0A812JDH2_SYMPI</name>